<organism evidence="1 2">
    <name type="scientific">Flammeovirga aprica JL-4</name>
    <dbReference type="NCBI Taxonomy" id="694437"/>
    <lineage>
        <taxon>Bacteria</taxon>
        <taxon>Pseudomonadati</taxon>
        <taxon>Bacteroidota</taxon>
        <taxon>Cytophagia</taxon>
        <taxon>Cytophagales</taxon>
        <taxon>Flammeovirgaceae</taxon>
        <taxon>Flammeovirga</taxon>
    </lineage>
</organism>
<protein>
    <submittedName>
        <fullName evidence="1">Uncharacterized protein</fullName>
    </submittedName>
</protein>
<proteinExistence type="predicted"/>
<reference evidence="1 2" key="1">
    <citation type="submission" date="2020-04" db="EMBL/GenBank/DDBJ databases">
        <title>Flammeovirga sp. SR4, a novel species isolated from seawater.</title>
        <authorList>
            <person name="Wang X."/>
        </authorList>
    </citation>
    <scope>NUCLEOTIDE SEQUENCE [LARGE SCALE GENOMIC DNA]</scope>
    <source>
        <strain evidence="1 2">ATCC 23126</strain>
    </source>
</reference>
<dbReference type="AlphaFoldDB" id="A0A7X9XBN7"/>
<gene>
    <name evidence="1" type="ORF">HHU12_22690</name>
</gene>
<comment type="caution">
    <text evidence="1">The sequence shown here is derived from an EMBL/GenBank/DDBJ whole genome shotgun (WGS) entry which is preliminary data.</text>
</comment>
<dbReference type="EMBL" id="JABANE010000075">
    <property type="protein sequence ID" value="NME70799.1"/>
    <property type="molecule type" value="Genomic_DNA"/>
</dbReference>
<evidence type="ECO:0000313" key="1">
    <source>
        <dbReference type="EMBL" id="NME70799.1"/>
    </source>
</evidence>
<evidence type="ECO:0000313" key="2">
    <source>
        <dbReference type="Proteomes" id="UP000576082"/>
    </source>
</evidence>
<dbReference type="Proteomes" id="UP000576082">
    <property type="component" value="Unassembled WGS sequence"/>
</dbReference>
<name>A0A7X9XBN7_9BACT</name>
<dbReference type="RefSeq" id="WP_169659029.1">
    <property type="nucleotide sequence ID" value="NZ_JABANE010000075.1"/>
</dbReference>
<sequence length="64" mass="7301">MNTLQGRIWLFTVYTFFVGRPHIHSTWNKVNGYSIFSSYSSLGSDDVATAIRYRSALIGLKNKN</sequence>
<accession>A0A7X9XBN7</accession>
<keyword evidence="2" id="KW-1185">Reference proteome</keyword>